<dbReference type="Pfam" id="PF10367">
    <property type="entry name" value="zf-Vps39_C"/>
    <property type="match status" value="1"/>
</dbReference>
<dbReference type="InterPro" id="IPR019452">
    <property type="entry name" value="VPS39/TGF_beta_rcpt-assoc_1"/>
</dbReference>
<dbReference type="PANTHER" id="PTHR12894:SF27">
    <property type="entry name" value="TRANSFORMING GROWTH FACTOR-BETA RECEPTOR-ASSOCIATED PROTEIN 1"/>
    <property type="match status" value="1"/>
</dbReference>
<dbReference type="GO" id="GO:0005737">
    <property type="term" value="C:cytoplasm"/>
    <property type="evidence" value="ECO:0007669"/>
    <property type="project" value="UniProtKB-SubCell"/>
</dbReference>
<keyword evidence="2" id="KW-0813">Transport</keyword>
<accession>A0A1G4HYL5</accession>
<dbReference type="AlphaFoldDB" id="A0A1G4HYL5"/>
<feature type="domain" description="CNH" evidence="5">
    <location>
        <begin position="17"/>
        <end position="311"/>
    </location>
</feature>
<evidence type="ECO:0000313" key="6">
    <source>
        <dbReference type="EMBL" id="SCU64374.1"/>
    </source>
</evidence>
<evidence type="ECO:0000256" key="1">
    <source>
        <dbReference type="ARBA" id="ARBA00004496"/>
    </source>
</evidence>
<evidence type="ECO:0000313" key="7">
    <source>
        <dbReference type="Proteomes" id="UP000195570"/>
    </source>
</evidence>
<comment type="subcellular location">
    <subcellularLocation>
        <location evidence="1">Cytoplasm</location>
    </subcellularLocation>
</comment>
<organism evidence="6 7">
    <name type="scientific">Trypanosoma equiperdum</name>
    <dbReference type="NCBI Taxonomy" id="5694"/>
    <lineage>
        <taxon>Eukaryota</taxon>
        <taxon>Discoba</taxon>
        <taxon>Euglenozoa</taxon>
        <taxon>Kinetoplastea</taxon>
        <taxon>Metakinetoplastina</taxon>
        <taxon>Trypanosomatida</taxon>
        <taxon>Trypanosomatidae</taxon>
        <taxon>Trypanosoma</taxon>
    </lineage>
</organism>
<dbReference type="GO" id="GO:0006914">
    <property type="term" value="P:autophagy"/>
    <property type="evidence" value="ECO:0007669"/>
    <property type="project" value="TreeGrafter"/>
</dbReference>
<dbReference type="GO" id="GO:0034058">
    <property type="term" value="P:endosomal vesicle fusion"/>
    <property type="evidence" value="ECO:0007669"/>
    <property type="project" value="TreeGrafter"/>
</dbReference>
<dbReference type="CDD" id="cd16448">
    <property type="entry name" value="RING-H2"/>
    <property type="match status" value="1"/>
</dbReference>
<keyword evidence="7" id="KW-1185">Reference proteome</keyword>
<evidence type="ECO:0000256" key="2">
    <source>
        <dbReference type="ARBA" id="ARBA00022448"/>
    </source>
</evidence>
<gene>
    <name evidence="6" type="ORF">TEOVI_000905100</name>
</gene>
<evidence type="ECO:0000256" key="4">
    <source>
        <dbReference type="ARBA" id="ARBA00022927"/>
    </source>
</evidence>
<proteinExistence type="predicted"/>
<comment type="caution">
    <text evidence="6">The sequence shown here is derived from an EMBL/GenBank/DDBJ whole genome shotgun (WGS) entry which is preliminary data.</text>
</comment>
<reference evidence="6" key="1">
    <citation type="submission" date="2016-09" db="EMBL/GenBank/DDBJ databases">
        <authorList>
            <person name="Hebert L."/>
            <person name="Moumen B."/>
        </authorList>
    </citation>
    <scope>NUCLEOTIDE SEQUENCE [LARGE SCALE GENOMIC DNA]</scope>
    <source>
        <strain evidence="6">OVI</strain>
    </source>
</reference>
<evidence type="ECO:0000256" key="3">
    <source>
        <dbReference type="ARBA" id="ARBA00022490"/>
    </source>
</evidence>
<sequence>MSSYEAFRLRELKQKIPYVIESITTAGNLVFIGTNDGKLIVYELSPSKGDLRCLHIHTARRKHPVLATIPIVEKQILVAVADDAILVFRLEEPITSAATDHPREDQLQELSAITGMKDITAVHVKRQKGIFSMAVLQRKKVSIYEYREQGQRQEFIPVRDGLQVPDGGKSLTWASRNIMVALRREYLLVDVASGMVECLYPTSNSKGVNPLLLPLDPVPEVLVDNGRGNGARALHDGTILAGNEANTLVWSSPPNGATYVHPFLLTVHSSSGLEVRLPFASTTRGCSETTPLGQSIGCKGIERISHRSYADFDVTLPTKSTPADAFRRDVTIATSSSGGSTNTVYLVEMVPPREQVMGLISAKQFEFGLLLYELCVNEVEEALAKSMQTHYALWCVYKRGDVKTAILRFRDARVDPRLVISLFPGFLTQRARDAWQVPADLSELLSSFRAFEGVVCSNESVDLLLDYVTSLRPEYIAAGSSASVGMDTSLYPDVDVVLEAVDTAILRAYVFLGQEKELLNFLCTENACAPRDSEQCLLEGEQWVGLVALWYRQGLHSRSLELLKELAVTGEPTCSAIGSSVNKEGEGIDTVPNTIQDDNVIRDSFNDEFLSVLRRLLPKVMIPEHETSGIFISQSDIYSHMEAPMDQEEDLQQSARLLRRCVGVVTTILYCRKLAWDIPETLQLVARHALWVLANIPPLWSVMLFPVDKMTAEQQAAVLRLVRTDMMGVGTTNMHERVVEWLSLILGNQYDTCRDAAMHDAYWKSLVEVVFVEGEQAKSVGVGAEIEVEETEIRQRRRKVLCDFLSSSSFMNLSVVRAYLEQPTVRSQAYPERAIIYQRLKLHGEAVRMCLYEMNQLEEAKYYAIRASRDEEDVFLVLLKELLRPSTGAEPRLEEAMSIASTCGSIEPLAVLELLPDNTPIAVVEDFLRRSLSVAAMRNRSAAIYASVLEARVRQAEKVLELEKSRRVVIDIESSCAVCGKKLRPGTVFARFPNGILVHHVCIDDESVCPVTHKDFRKGVEVLLREVL</sequence>
<dbReference type="PANTHER" id="PTHR12894">
    <property type="entry name" value="CNH DOMAIN CONTAINING"/>
    <property type="match status" value="1"/>
</dbReference>
<dbReference type="GO" id="GO:0015031">
    <property type="term" value="P:protein transport"/>
    <property type="evidence" value="ECO:0007669"/>
    <property type="project" value="UniProtKB-KW"/>
</dbReference>
<dbReference type="Proteomes" id="UP000195570">
    <property type="component" value="Unassembled WGS sequence"/>
</dbReference>
<dbReference type="GeneID" id="92382985"/>
<dbReference type="Pfam" id="PF10366">
    <property type="entry name" value="Vps39_1"/>
    <property type="match status" value="1"/>
</dbReference>
<keyword evidence="3" id="KW-0963">Cytoplasm</keyword>
<keyword evidence="4" id="KW-0653">Protein transport</keyword>
<dbReference type="RefSeq" id="XP_067076151.1">
    <property type="nucleotide sequence ID" value="XM_067220050.1"/>
</dbReference>
<dbReference type="GO" id="GO:0016020">
    <property type="term" value="C:membrane"/>
    <property type="evidence" value="ECO:0007669"/>
    <property type="project" value="TreeGrafter"/>
</dbReference>
<dbReference type="InterPro" id="IPR032914">
    <property type="entry name" value="Vam6/VPS39/TRAP1"/>
</dbReference>
<dbReference type="InterPro" id="IPR019453">
    <property type="entry name" value="VPS39/TGFA1_Znf"/>
</dbReference>
<evidence type="ECO:0000259" key="5">
    <source>
        <dbReference type="PROSITE" id="PS50219"/>
    </source>
</evidence>
<dbReference type="InterPro" id="IPR001180">
    <property type="entry name" value="CNH_dom"/>
</dbReference>
<protein>
    <submittedName>
        <fullName evidence="6">Vacuolar sorting protein 39 domain 1/Vacuolar sorting protein 39 domain 2, putative</fullName>
    </submittedName>
</protein>
<dbReference type="PROSITE" id="PS50219">
    <property type="entry name" value="CNH"/>
    <property type="match status" value="1"/>
</dbReference>
<dbReference type="VEuPathDB" id="TriTrypDB:TEOVI_000905100"/>
<dbReference type="EMBL" id="CZPT02000047">
    <property type="protein sequence ID" value="SCU64374.1"/>
    <property type="molecule type" value="Genomic_DNA"/>
</dbReference>
<name>A0A1G4HYL5_TRYEQ</name>